<dbReference type="EC" id="4.1.3.27" evidence="2"/>
<dbReference type="PRINTS" id="PR00097">
    <property type="entry name" value="ANTSNTHASEII"/>
</dbReference>
<reference evidence="8 9" key="1">
    <citation type="journal article" date="2013" name="Appl. Environ. Microbiol.">
        <title>Variation of the Virus-Related Elements within Syntenic Genomes of the Hyperthermophilic Archaeon Aeropyrum.</title>
        <authorList>
            <person name="Daifuku T."/>
            <person name="Yoshida T."/>
            <person name="Kitamura T."/>
            <person name="Kawaichi S."/>
            <person name="Inoue T."/>
            <person name="Nomura K."/>
            <person name="Yoshida Y."/>
            <person name="Kuno S."/>
            <person name="Sako Y."/>
        </authorList>
    </citation>
    <scope>NUCLEOTIDE SEQUENCE [LARGE SCALE GENOMIC DNA]</scope>
    <source>
        <strain evidence="8 9">SY1</strain>
    </source>
</reference>
<dbReference type="PATRIC" id="fig|1198449.6.peg.35"/>
<evidence type="ECO:0000259" key="7">
    <source>
        <dbReference type="Pfam" id="PF00117"/>
    </source>
</evidence>
<keyword evidence="5" id="KW-0057">Aromatic amino acid biosynthesis</keyword>
<dbReference type="CDD" id="cd01743">
    <property type="entry name" value="GATase1_Anthranilate_Synthase"/>
    <property type="match status" value="1"/>
</dbReference>
<sequence length="193" mass="21626">MLALVLDNYDSFVYNIVDYLARLGIKSIVVRNDEIKPRAVERIRPDMIIISPGPGNPLNRRDIGVSGEVVRIYGPKTPVLGVCLGHQVIGLVFGAKIRRARTIRHGKLSPVEHYSGNLYRGIPRVFRAMRYHSLVIDEVPSEALEVNAGSLDDRKIMGVRHVEHPIHGVQFHPESIGTGYGLDILRNFVDNPY</sequence>
<organism evidence="8 9">
    <name type="scientific">Aeropyrum camini SY1 = JCM 12091</name>
    <dbReference type="NCBI Taxonomy" id="1198449"/>
    <lineage>
        <taxon>Archaea</taxon>
        <taxon>Thermoproteota</taxon>
        <taxon>Thermoprotei</taxon>
        <taxon>Desulfurococcales</taxon>
        <taxon>Desulfurococcaceae</taxon>
        <taxon>Aeropyrum</taxon>
    </lineage>
</organism>
<dbReference type="GO" id="GO:0000162">
    <property type="term" value="P:L-tryptophan biosynthetic process"/>
    <property type="evidence" value="ECO:0007669"/>
    <property type="project" value="UniProtKB-KW"/>
</dbReference>
<accession>U3TC29</accession>
<dbReference type="PANTHER" id="PTHR43418:SF4">
    <property type="entry name" value="MULTIFUNCTIONAL TRYPTOPHAN BIOSYNTHESIS PROTEIN"/>
    <property type="match status" value="1"/>
</dbReference>
<keyword evidence="3" id="KW-0822">Tryptophan biosynthesis</keyword>
<evidence type="ECO:0000256" key="1">
    <source>
        <dbReference type="ARBA" id="ARBA00004873"/>
    </source>
</evidence>
<dbReference type="RefSeq" id="WP_022540784.1">
    <property type="nucleotide sequence ID" value="NC_022521.1"/>
</dbReference>
<dbReference type="InterPro" id="IPR050472">
    <property type="entry name" value="Anth_synth/Amidotransfase"/>
</dbReference>
<dbReference type="PRINTS" id="PR00099">
    <property type="entry name" value="CPSGATASE"/>
</dbReference>
<dbReference type="NCBIfam" id="TIGR00566">
    <property type="entry name" value="trpG_papA"/>
    <property type="match status" value="1"/>
</dbReference>
<dbReference type="PROSITE" id="PS51273">
    <property type="entry name" value="GATASE_TYPE_1"/>
    <property type="match status" value="1"/>
</dbReference>
<dbReference type="Gene3D" id="3.40.50.880">
    <property type="match status" value="1"/>
</dbReference>
<name>U3TC29_9CREN</name>
<evidence type="ECO:0000256" key="4">
    <source>
        <dbReference type="ARBA" id="ARBA00022962"/>
    </source>
</evidence>
<gene>
    <name evidence="8" type="ORF">ACAM_0034</name>
</gene>
<dbReference type="Proteomes" id="UP000016887">
    <property type="component" value="Chromosome"/>
</dbReference>
<dbReference type="PANTHER" id="PTHR43418">
    <property type="entry name" value="MULTIFUNCTIONAL TRYPTOPHAN BIOSYNTHESIS PROTEIN-RELATED"/>
    <property type="match status" value="1"/>
</dbReference>
<dbReference type="EMBL" id="AP012489">
    <property type="protein sequence ID" value="BAN89503.1"/>
    <property type="molecule type" value="Genomic_DNA"/>
</dbReference>
<dbReference type="SUPFAM" id="SSF52317">
    <property type="entry name" value="Class I glutamine amidotransferase-like"/>
    <property type="match status" value="1"/>
</dbReference>
<dbReference type="GeneID" id="17109606"/>
<comment type="catalytic activity">
    <reaction evidence="6">
        <text>chorismate + L-glutamine = anthranilate + pyruvate + L-glutamate + H(+)</text>
        <dbReference type="Rhea" id="RHEA:21732"/>
        <dbReference type="ChEBI" id="CHEBI:15361"/>
        <dbReference type="ChEBI" id="CHEBI:15378"/>
        <dbReference type="ChEBI" id="CHEBI:16567"/>
        <dbReference type="ChEBI" id="CHEBI:29748"/>
        <dbReference type="ChEBI" id="CHEBI:29985"/>
        <dbReference type="ChEBI" id="CHEBI:58359"/>
        <dbReference type="EC" id="4.1.3.27"/>
    </reaction>
</comment>
<dbReference type="STRING" id="1198449.ACAM_0034"/>
<dbReference type="eggNOG" id="arCOG00086">
    <property type="taxonomic scope" value="Archaea"/>
</dbReference>
<proteinExistence type="predicted"/>
<dbReference type="FunFam" id="3.40.50.880:FF:000003">
    <property type="entry name" value="Anthranilate synthase component II"/>
    <property type="match status" value="1"/>
</dbReference>
<evidence type="ECO:0000256" key="6">
    <source>
        <dbReference type="ARBA" id="ARBA00047683"/>
    </source>
</evidence>
<evidence type="ECO:0000256" key="2">
    <source>
        <dbReference type="ARBA" id="ARBA00012266"/>
    </source>
</evidence>
<dbReference type="OrthoDB" id="3321at2157"/>
<dbReference type="KEGG" id="acj:ACAM_0034"/>
<dbReference type="PRINTS" id="PR00096">
    <property type="entry name" value="GATASE"/>
</dbReference>
<dbReference type="InterPro" id="IPR017926">
    <property type="entry name" value="GATASE"/>
</dbReference>
<evidence type="ECO:0000256" key="5">
    <source>
        <dbReference type="ARBA" id="ARBA00023141"/>
    </source>
</evidence>
<dbReference type="Pfam" id="PF00117">
    <property type="entry name" value="GATase"/>
    <property type="match status" value="1"/>
</dbReference>
<dbReference type="GO" id="GO:0004049">
    <property type="term" value="F:anthranilate synthase activity"/>
    <property type="evidence" value="ECO:0007669"/>
    <property type="project" value="UniProtKB-EC"/>
</dbReference>
<dbReference type="AlphaFoldDB" id="U3TC29"/>
<protein>
    <recommendedName>
        <fullName evidence="2">anthranilate synthase</fullName>
        <ecNumber evidence="2">4.1.3.27</ecNumber>
    </recommendedName>
</protein>
<dbReference type="InterPro" id="IPR006221">
    <property type="entry name" value="TrpG/PapA_dom"/>
</dbReference>
<evidence type="ECO:0000256" key="3">
    <source>
        <dbReference type="ARBA" id="ARBA00022822"/>
    </source>
</evidence>
<feature type="domain" description="Glutamine amidotransferase" evidence="7">
    <location>
        <begin position="4"/>
        <end position="189"/>
    </location>
</feature>
<evidence type="ECO:0000313" key="8">
    <source>
        <dbReference type="EMBL" id="BAN89503.1"/>
    </source>
</evidence>
<dbReference type="InterPro" id="IPR029062">
    <property type="entry name" value="Class_I_gatase-like"/>
</dbReference>
<keyword evidence="9" id="KW-1185">Reference proteome</keyword>
<comment type="pathway">
    <text evidence="1">Amino-acid biosynthesis; L-tryptophan biosynthesis; L-tryptophan from chorismate: step 1/5.</text>
</comment>
<evidence type="ECO:0000313" key="9">
    <source>
        <dbReference type="Proteomes" id="UP000016887"/>
    </source>
</evidence>
<keyword evidence="3" id="KW-0028">Amino-acid biosynthesis</keyword>
<keyword evidence="4" id="KW-0315">Glutamine amidotransferase</keyword>
<dbReference type="GO" id="GO:0005829">
    <property type="term" value="C:cytosol"/>
    <property type="evidence" value="ECO:0007669"/>
    <property type="project" value="TreeGrafter"/>
</dbReference>